<dbReference type="eggNOG" id="COG1104">
    <property type="taxonomic scope" value="Bacteria"/>
</dbReference>
<protein>
    <submittedName>
        <fullName evidence="10">Cysteine desulfurase</fullName>
    </submittedName>
</protein>
<accession>A0A075JIC7</accession>
<dbReference type="RefSeq" id="WP_038569621.1">
    <property type="nucleotide sequence ID" value="NZ_CP008889.1"/>
</dbReference>
<dbReference type="InterPro" id="IPR015421">
    <property type="entry name" value="PyrdxlP-dep_Trfase_major"/>
</dbReference>
<evidence type="ECO:0000256" key="2">
    <source>
        <dbReference type="ARBA" id="ARBA00006490"/>
    </source>
</evidence>
<dbReference type="SUPFAM" id="SSF53383">
    <property type="entry name" value="PLP-dependent transferases"/>
    <property type="match status" value="1"/>
</dbReference>
<dbReference type="InterPro" id="IPR016454">
    <property type="entry name" value="Cysteine_dSase"/>
</dbReference>
<dbReference type="PIRSF" id="PIRSF005572">
    <property type="entry name" value="NifS"/>
    <property type="match status" value="1"/>
</dbReference>
<evidence type="ECO:0000256" key="5">
    <source>
        <dbReference type="ARBA" id="ARBA00022898"/>
    </source>
</evidence>
<dbReference type="PANTHER" id="PTHR11601">
    <property type="entry name" value="CYSTEINE DESULFURYLASE FAMILY MEMBER"/>
    <property type="match status" value="1"/>
</dbReference>
<dbReference type="InterPro" id="IPR015424">
    <property type="entry name" value="PyrdxlP-dep_Trfase"/>
</dbReference>
<dbReference type="PANTHER" id="PTHR11601:SF34">
    <property type="entry name" value="CYSTEINE DESULFURASE"/>
    <property type="match status" value="1"/>
</dbReference>
<evidence type="ECO:0000313" key="11">
    <source>
        <dbReference type="Proteomes" id="UP000027986"/>
    </source>
</evidence>
<comment type="catalytic activity">
    <reaction evidence="8">
        <text>(sulfur carrier)-H + L-cysteine = (sulfur carrier)-SH + L-alanine</text>
        <dbReference type="Rhea" id="RHEA:43892"/>
        <dbReference type="Rhea" id="RHEA-COMP:14737"/>
        <dbReference type="Rhea" id="RHEA-COMP:14739"/>
        <dbReference type="ChEBI" id="CHEBI:29917"/>
        <dbReference type="ChEBI" id="CHEBI:35235"/>
        <dbReference type="ChEBI" id="CHEBI:57972"/>
        <dbReference type="ChEBI" id="CHEBI:64428"/>
        <dbReference type="EC" id="2.8.1.7"/>
    </reaction>
</comment>
<name>A0A075JIC7_9MICO</name>
<comment type="similarity">
    <text evidence="2">Belongs to the class-V pyridoxal-phosphate-dependent aminotransferase family. NifS/IscS subfamily.</text>
</comment>
<dbReference type="GO" id="GO:0051536">
    <property type="term" value="F:iron-sulfur cluster binding"/>
    <property type="evidence" value="ECO:0007669"/>
    <property type="project" value="UniProtKB-KW"/>
</dbReference>
<dbReference type="Gene3D" id="3.40.640.10">
    <property type="entry name" value="Type I PLP-dependent aspartate aminotransferase-like (Major domain)"/>
    <property type="match status" value="1"/>
</dbReference>
<dbReference type="InterPro" id="IPR000192">
    <property type="entry name" value="Aminotrans_V_dom"/>
</dbReference>
<dbReference type="HOGENOM" id="CLU_003433_0_0_11"/>
<dbReference type="Gene3D" id="3.90.1150.10">
    <property type="entry name" value="Aspartate Aminotransferase, domain 1"/>
    <property type="match status" value="1"/>
</dbReference>
<dbReference type="GO" id="GO:0046872">
    <property type="term" value="F:metal ion binding"/>
    <property type="evidence" value="ECO:0007669"/>
    <property type="project" value="UniProtKB-KW"/>
</dbReference>
<keyword evidence="6" id="KW-0408">Iron</keyword>
<evidence type="ECO:0000256" key="6">
    <source>
        <dbReference type="ARBA" id="ARBA00023004"/>
    </source>
</evidence>
<reference evidence="10 11" key="1">
    <citation type="submission" date="2014-07" db="EMBL/GenBank/DDBJ databases">
        <title>Genome Sequencing of Dermacoccus nishinomiyaensis.</title>
        <authorList>
            <person name="Hong K.W."/>
            <person name="Chan K.G."/>
        </authorList>
    </citation>
    <scope>NUCLEOTIDE SEQUENCE [LARGE SCALE GENOMIC DNA]</scope>
    <source>
        <strain evidence="10 11">M25</strain>
    </source>
</reference>
<evidence type="ECO:0000256" key="1">
    <source>
        <dbReference type="ARBA" id="ARBA00001933"/>
    </source>
</evidence>
<dbReference type="OrthoDB" id="9808002at2"/>
<keyword evidence="4" id="KW-0479">Metal-binding</keyword>
<dbReference type="GeneID" id="41841971"/>
<evidence type="ECO:0000256" key="4">
    <source>
        <dbReference type="ARBA" id="ARBA00022723"/>
    </source>
</evidence>
<keyword evidence="7" id="KW-0411">Iron-sulfur</keyword>
<dbReference type="Proteomes" id="UP000027986">
    <property type="component" value="Chromosome"/>
</dbReference>
<evidence type="ECO:0000256" key="7">
    <source>
        <dbReference type="ARBA" id="ARBA00023014"/>
    </source>
</evidence>
<gene>
    <name evidence="10" type="ORF">HX89_13005</name>
</gene>
<evidence type="ECO:0000256" key="8">
    <source>
        <dbReference type="ARBA" id="ARBA00050776"/>
    </source>
</evidence>
<comment type="cofactor">
    <cofactor evidence="1">
        <name>pyridoxal 5'-phosphate</name>
        <dbReference type="ChEBI" id="CHEBI:597326"/>
    </cofactor>
</comment>
<evidence type="ECO:0000259" key="9">
    <source>
        <dbReference type="Pfam" id="PF00266"/>
    </source>
</evidence>
<sequence length="388" mass="39852">MSSRPDDARPVYLDHNGTTPVAPEVAEAMWPYLTEHCGNPSSATAAGRLARRAVDDAREHVAALIGASADEVTFTSGGTEANNLAIRGVTAALRRAGASPAADVSSTVVTSAVEHPATSAPMTLLAGEGWDVVTLPVTRAGHVDLAPLPRDHVAFGSIILAQNETGAIQPVREFAASVHAAGGLVHTDAAQAVGKIGVDADDLGVDLLSLAGHKLYAPKAVGALYVRRGTRIEPLVVGAGQERGLRPGTENVASIVGLGRAAQLALSRLADDAARMMSLRDELWRRLSTAVPGLVRLSPAQNCLPNTLMISQPGRLGREVLEAAPDVEASTGSACHAGIDSPATTLVAMGCDDGVSLGAIRLTLGRATTSADIDRAATSLVAAFRHVA</sequence>
<keyword evidence="3" id="KW-0808">Transferase</keyword>
<keyword evidence="5" id="KW-0663">Pyridoxal phosphate</keyword>
<keyword evidence="11" id="KW-1185">Reference proteome</keyword>
<feature type="domain" description="Aminotransferase class V" evidence="9">
    <location>
        <begin position="11"/>
        <end position="375"/>
    </location>
</feature>
<dbReference type="Gene3D" id="1.10.260.50">
    <property type="match status" value="1"/>
</dbReference>
<dbReference type="AlphaFoldDB" id="A0A075JIC7"/>
<evidence type="ECO:0000256" key="3">
    <source>
        <dbReference type="ARBA" id="ARBA00022679"/>
    </source>
</evidence>
<dbReference type="Pfam" id="PF00266">
    <property type="entry name" value="Aminotran_5"/>
    <property type="match status" value="1"/>
</dbReference>
<dbReference type="InterPro" id="IPR015422">
    <property type="entry name" value="PyrdxlP-dep_Trfase_small"/>
</dbReference>
<dbReference type="GO" id="GO:0031071">
    <property type="term" value="F:cysteine desulfurase activity"/>
    <property type="evidence" value="ECO:0007669"/>
    <property type="project" value="UniProtKB-EC"/>
</dbReference>
<dbReference type="KEGG" id="dni:HX89_13005"/>
<dbReference type="EMBL" id="CP008889">
    <property type="protein sequence ID" value="AIF41694.1"/>
    <property type="molecule type" value="Genomic_DNA"/>
</dbReference>
<organism evidence="10 11">
    <name type="scientific">Dermacoccus nishinomiyaensis</name>
    <dbReference type="NCBI Taxonomy" id="1274"/>
    <lineage>
        <taxon>Bacteria</taxon>
        <taxon>Bacillati</taxon>
        <taxon>Actinomycetota</taxon>
        <taxon>Actinomycetes</taxon>
        <taxon>Micrococcales</taxon>
        <taxon>Dermacoccaceae</taxon>
        <taxon>Dermacoccus</taxon>
    </lineage>
</organism>
<evidence type="ECO:0000313" key="10">
    <source>
        <dbReference type="EMBL" id="AIF41694.1"/>
    </source>
</evidence>
<proteinExistence type="inferred from homology"/>